<dbReference type="EMBL" id="NPOA01000004">
    <property type="protein sequence ID" value="PAV30203.1"/>
    <property type="molecule type" value="Genomic_DNA"/>
</dbReference>
<dbReference type="AlphaFoldDB" id="A0A2A2IGI9"/>
<dbReference type="Proteomes" id="UP000218887">
    <property type="component" value="Unassembled WGS sequence"/>
</dbReference>
<gene>
    <name evidence="1" type="ORF">CIL05_06980</name>
</gene>
<keyword evidence="2" id="KW-1185">Reference proteome</keyword>
<reference evidence="1 2" key="1">
    <citation type="submission" date="2017-08" db="EMBL/GenBank/DDBJ databases">
        <title>Virgibacillus indicus sp. nov. and Virgibacillus profoundi sp. nov, two moderately halophilic bacteria isolated from marine sediment by using the Microfluidic Streak Plate.</title>
        <authorList>
            <person name="Xu B."/>
            <person name="Hu B."/>
            <person name="Wang J."/>
            <person name="Zhu Y."/>
            <person name="Huang L."/>
            <person name="Du W."/>
            <person name="Huang Y."/>
        </authorList>
    </citation>
    <scope>NUCLEOTIDE SEQUENCE [LARGE SCALE GENOMIC DNA]</scope>
    <source>
        <strain evidence="1 2">IO3-P3-H5</strain>
    </source>
</reference>
<accession>A0A2A2IGI9</accession>
<name>A0A2A2IGI9_9BACI</name>
<sequence length="203" mass="24511">MLNTNKKYAIVMFENNAEEKEYIYYGRTENVNHILIKSDASIINIVEVKYFNNTDEMDLILETVRNDFTNDEILEDVSFYNSDYFIEKNNIHTEKMITLYDYNKNIYTLLRKWFHAKNEVKSNLNKDSKGYYIIEKGLNLFNPNKLYLTEKDAKQYHKKEYLNIKLNELKKNKSNWIIKETITEKEFANRCNFLDRMNNVKMI</sequence>
<organism evidence="1 2">
    <name type="scientific">Virgibacillus profundi</name>
    <dbReference type="NCBI Taxonomy" id="2024555"/>
    <lineage>
        <taxon>Bacteria</taxon>
        <taxon>Bacillati</taxon>
        <taxon>Bacillota</taxon>
        <taxon>Bacilli</taxon>
        <taxon>Bacillales</taxon>
        <taxon>Bacillaceae</taxon>
        <taxon>Virgibacillus</taxon>
    </lineage>
</organism>
<evidence type="ECO:0000313" key="1">
    <source>
        <dbReference type="EMBL" id="PAV30203.1"/>
    </source>
</evidence>
<proteinExistence type="predicted"/>
<comment type="caution">
    <text evidence="1">The sequence shown here is derived from an EMBL/GenBank/DDBJ whole genome shotgun (WGS) entry which is preliminary data.</text>
</comment>
<evidence type="ECO:0000313" key="2">
    <source>
        <dbReference type="Proteomes" id="UP000218887"/>
    </source>
</evidence>
<dbReference type="RefSeq" id="WP_095654805.1">
    <property type="nucleotide sequence ID" value="NZ_NPOA01000004.1"/>
</dbReference>
<protein>
    <submittedName>
        <fullName evidence="1">Uncharacterized protein</fullName>
    </submittedName>
</protein>